<evidence type="ECO:0000256" key="1">
    <source>
        <dbReference type="ARBA" id="ARBA00006242"/>
    </source>
</evidence>
<dbReference type="InterPro" id="IPR018130">
    <property type="entry name" value="Ribosomal_uS2_CS"/>
</dbReference>
<accession>I2F215</accession>
<dbReference type="CDD" id="cd01425">
    <property type="entry name" value="RPS2"/>
    <property type="match status" value="1"/>
</dbReference>
<dbReference type="InterPro" id="IPR005706">
    <property type="entry name" value="Ribosomal_uS2_bac/mit/plastid"/>
</dbReference>
<dbReference type="GO" id="GO:0003735">
    <property type="term" value="F:structural constituent of ribosome"/>
    <property type="evidence" value="ECO:0007669"/>
    <property type="project" value="InterPro"/>
</dbReference>
<dbReference type="GO" id="GO:0006412">
    <property type="term" value="P:translation"/>
    <property type="evidence" value="ECO:0007669"/>
    <property type="project" value="UniProtKB-UniRule"/>
</dbReference>
<organism evidence="7 8">
    <name type="scientific">Mesotoga prima MesG1.Ag.4.2</name>
    <dbReference type="NCBI Taxonomy" id="660470"/>
    <lineage>
        <taxon>Bacteria</taxon>
        <taxon>Thermotogati</taxon>
        <taxon>Thermotogota</taxon>
        <taxon>Thermotogae</taxon>
        <taxon>Kosmotogales</taxon>
        <taxon>Kosmotogaceae</taxon>
        <taxon>Mesotoga</taxon>
    </lineage>
</organism>
<dbReference type="FunFam" id="1.10.287.610:FF:000001">
    <property type="entry name" value="30S ribosomal protein S2"/>
    <property type="match status" value="1"/>
</dbReference>
<keyword evidence="3 5" id="KW-0687">Ribonucleoprotein</keyword>
<dbReference type="PANTHER" id="PTHR12534:SF0">
    <property type="entry name" value="SMALL RIBOSOMAL SUBUNIT PROTEIN US2M"/>
    <property type="match status" value="1"/>
</dbReference>
<feature type="compositionally biased region" description="Acidic residues" evidence="6">
    <location>
        <begin position="263"/>
        <end position="283"/>
    </location>
</feature>
<evidence type="ECO:0000256" key="4">
    <source>
        <dbReference type="ARBA" id="ARBA00035256"/>
    </source>
</evidence>
<keyword evidence="2 5" id="KW-0689">Ribosomal protein</keyword>
<feature type="region of interest" description="Disordered" evidence="6">
    <location>
        <begin position="252"/>
        <end position="283"/>
    </location>
</feature>
<dbReference type="InterPro" id="IPR023591">
    <property type="entry name" value="Ribosomal_uS2_flav_dom_sf"/>
</dbReference>
<proteinExistence type="inferred from homology"/>
<dbReference type="Pfam" id="PF00318">
    <property type="entry name" value="Ribosomal_S2"/>
    <property type="match status" value="1"/>
</dbReference>
<dbReference type="STRING" id="660470.Theba_0234"/>
<dbReference type="HAMAP" id="MF_00291_B">
    <property type="entry name" value="Ribosomal_uS2_B"/>
    <property type="match status" value="1"/>
</dbReference>
<evidence type="ECO:0000313" key="8">
    <source>
        <dbReference type="Proteomes" id="UP000002881"/>
    </source>
</evidence>
<dbReference type="SUPFAM" id="SSF52313">
    <property type="entry name" value="Ribosomal protein S2"/>
    <property type="match status" value="1"/>
</dbReference>
<dbReference type="eggNOG" id="COG0052">
    <property type="taxonomic scope" value="Bacteria"/>
</dbReference>
<reference evidence="7 8" key="1">
    <citation type="journal article" date="2012" name="Genome Biol. Evol.">
        <title>Genome Sequence of the Mesophilic Thermotogales Bacterium Mesotoga prima MesG1.Ag.4.2 Reveals the Largest Thermotogales Genome To Date.</title>
        <authorList>
            <person name="Zhaxybayeva O."/>
            <person name="Swithers K.S."/>
            <person name="Foght J."/>
            <person name="Green A.G."/>
            <person name="Bruce D."/>
            <person name="Detter C."/>
            <person name="Han S."/>
            <person name="Teshima H."/>
            <person name="Han J."/>
            <person name="Woyke T."/>
            <person name="Pitluck S."/>
            <person name="Nolan M."/>
            <person name="Ivanova N."/>
            <person name="Pati A."/>
            <person name="Land M.L."/>
            <person name="Dlutek M."/>
            <person name="Doolittle W.F."/>
            <person name="Noll K.M."/>
            <person name="Nesbo C.L."/>
        </authorList>
    </citation>
    <scope>NUCLEOTIDE SEQUENCE [LARGE SCALE GENOMIC DNA]</scope>
    <source>
        <strain evidence="8">mesG1.Ag.4.2</strain>
    </source>
</reference>
<feature type="compositionally biased region" description="Basic and acidic residues" evidence="6">
    <location>
        <begin position="252"/>
        <end position="262"/>
    </location>
</feature>
<evidence type="ECO:0000256" key="2">
    <source>
        <dbReference type="ARBA" id="ARBA00022980"/>
    </source>
</evidence>
<keyword evidence="8" id="KW-1185">Reference proteome</keyword>
<evidence type="ECO:0000256" key="3">
    <source>
        <dbReference type="ARBA" id="ARBA00023274"/>
    </source>
</evidence>
<evidence type="ECO:0000313" key="7">
    <source>
        <dbReference type="EMBL" id="AFK05968.1"/>
    </source>
</evidence>
<dbReference type="PANTHER" id="PTHR12534">
    <property type="entry name" value="30S RIBOSOMAL PROTEIN S2 PROKARYOTIC AND ORGANELLAR"/>
    <property type="match status" value="1"/>
</dbReference>
<dbReference type="AlphaFoldDB" id="I2F215"/>
<dbReference type="PRINTS" id="PR00395">
    <property type="entry name" value="RIBOSOMALS2"/>
</dbReference>
<dbReference type="PROSITE" id="PS00962">
    <property type="entry name" value="RIBOSOMAL_S2_1"/>
    <property type="match status" value="1"/>
</dbReference>
<dbReference type="NCBIfam" id="TIGR01011">
    <property type="entry name" value="rpsB_bact"/>
    <property type="match status" value="1"/>
</dbReference>
<dbReference type="Gene3D" id="1.10.287.610">
    <property type="entry name" value="Helix hairpin bin"/>
    <property type="match status" value="1"/>
</dbReference>
<gene>
    <name evidence="5" type="primary">rpsB</name>
    <name evidence="7" type="ORF">Theba_0234</name>
</gene>
<evidence type="ECO:0000256" key="6">
    <source>
        <dbReference type="SAM" id="MobiDB-lite"/>
    </source>
</evidence>
<evidence type="ECO:0000256" key="5">
    <source>
        <dbReference type="HAMAP-Rule" id="MF_00291"/>
    </source>
</evidence>
<dbReference type="Gene3D" id="3.40.50.10490">
    <property type="entry name" value="Glucose-6-phosphate isomerase like protein, domain 1"/>
    <property type="match status" value="1"/>
</dbReference>
<protein>
    <recommendedName>
        <fullName evidence="4 5">Small ribosomal subunit protein uS2</fullName>
    </recommendedName>
</protein>
<name>I2F215_9BACT</name>
<dbReference type="HOGENOM" id="CLU_040318_1_2_0"/>
<dbReference type="EMBL" id="CP003532">
    <property type="protein sequence ID" value="AFK05968.1"/>
    <property type="molecule type" value="Genomic_DNA"/>
</dbReference>
<dbReference type="InterPro" id="IPR001865">
    <property type="entry name" value="Ribosomal_uS2"/>
</dbReference>
<dbReference type="KEGG" id="mpg:Theba_0234"/>
<dbReference type="Proteomes" id="UP000002881">
    <property type="component" value="Chromosome"/>
</dbReference>
<comment type="similarity">
    <text evidence="1 5">Belongs to the universal ribosomal protein uS2 family.</text>
</comment>
<sequence>MAKPEENQNGGVFVSVVSMKQLLEAGVHFGHRTRRWNPKMKPYIYGERKGIYIVDLQKTLKLIEEAYDFVRNSAQEGATFLFVGTKRQAQQIVEEEAKRCDSFYVNNRWLGGLLTNFTTIKKRIEALKNFEEMEESGKLSALPKKEQSMINKRLDKLRKNLSGVKEMQKLPDVIFIVDPKQEEIAVAEANKLGIKVIGIADTNCDPDVIDFIIPGNDDAIRAIQLIVHTMADAILEGREGLEAAAIESKKVTTEEEAVKVSSEEDDTSLEDLEDVSDDEEDDE</sequence>
<dbReference type="GO" id="GO:0022627">
    <property type="term" value="C:cytosolic small ribosomal subunit"/>
    <property type="evidence" value="ECO:0007669"/>
    <property type="project" value="TreeGrafter"/>
</dbReference>